<name>A0A0B8PFR6_9VIBR</name>
<organism evidence="1 2">
    <name type="scientific">Vibrio ishigakensis</name>
    <dbReference type="NCBI Taxonomy" id="1481914"/>
    <lineage>
        <taxon>Bacteria</taxon>
        <taxon>Pseudomonadati</taxon>
        <taxon>Pseudomonadota</taxon>
        <taxon>Gammaproteobacteria</taxon>
        <taxon>Vibrionales</taxon>
        <taxon>Vibrionaceae</taxon>
        <taxon>Vibrio</taxon>
    </lineage>
</organism>
<evidence type="ECO:0000313" key="2">
    <source>
        <dbReference type="Proteomes" id="UP000031670"/>
    </source>
</evidence>
<sequence>MMVEANALSVETIDSIVLNLAKQDIVWHTVSELITEVPGQELLGINVVEYAGADEQEIEARLTS</sequence>
<dbReference type="Proteomes" id="UP000031670">
    <property type="component" value="Unassembled WGS sequence"/>
</dbReference>
<accession>A0A0B8PFR6</accession>
<protein>
    <submittedName>
        <fullName evidence="1">Fe-S protein</fullName>
    </submittedName>
</protein>
<evidence type="ECO:0000313" key="1">
    <source>
        <dbReference type="EMBL" id="GAM63442.1"/>
    </source>
</evidence>
<dbReference type="AlphaFoldDB" id="A0A0B8PFR6"/>
<comment type="caution">
    <text evidence="1">The sequence shown here is derived from an EMBL/GenBank/DDBJ whole genome shotgun (WGS) entry which is preliminary data.</text>
</comment>
<gene>
    <name evidence="1" type="ORF">JCM19232_2422</name>
</gene>
<dbReference type="EMBL" id="BBSA01000009">
    <property type="protein sequence ID" value="GAM63442.1"/>
    <property type="molecule type" value="Genomic_DNA"/>
</dbReference>
<reference evidence="1 2" key="2">
    <citation type="submission" date="2015-01" db="EMBL/GenBank/DDBJ databases">
        <authorList>
            <consortium name="NBRP consortium"/>
            <person name="Sawabe T."/>
            <person name="Meirelles P."/>
            <person name="Feng G."/>
            <person name="Sayaka M."/>
            <person name="Hattori M."/>
            <person name="Ohkuma M."/>
        </authorList>
    </citation>
    <scope>NUCLEOTIDE SEQUENCE [LARGE SCALE GENOMIC DNA]</scope>
    <source>
        <strain evidence="1 2">JCM19232</strain>
    </source>
</reference>
<reference evidence="1 2" key="1">
    <citation type="submission" date="2015-01" db="EMBL/GenBank/DDBJ databases">
        <title>Vibrio sp. C5 JCM 19232 whole genome shotgun sequence.</title>
        <authorList>
            <person name="Sawabe T."/>
            <person name="Meirelles P."/>
            <person name="Feng G."/>
            <person name="Sayaka M."/>
            <person name="Hattori M."/>
            <person name="Ohkuma M."/>
        </authorList>
    </citation>
    <scope>NUCLEOTIDE SEQUENCE [LARGE SCALE GENOMIC DNA]</scope>
    <source>
        <strain evidence="1 2">JCM19232</strain>
    </source>
</reference>
<proteinExistence type="predicted"/>